<evidence type="ECO:0000313" key="1">
    <source>
        <dbReference type="EMBL" id="MCQ8239463.1"/>
    </source>
</evidence>
<comment type="caution">
    <text evidence="1">The sequence shown here is derived from an EMBL/GenBank/DDBJ whole genome shotgun (WGS) entry which is preliminary data.</text>
</comment>
<organism evidence="1 2">
    <name type="scientific">Rhizosaccharibacter radicis</name>
    <dbReference type="NCBI Taxonomy" id="2782605"/>
    <lineage>
        <taxon>Bacteria</taxon>
        <taxon>Pseudomonadati</taxon>
        <taxon>Pseudomonadota</taxon>
        <taxon>Alphaproteobacteria</taxon>
        <taxon>Acetobacterales</taxon>
        <taxon>Acetobacteraceae</taxon>
        <taxon>Rhizosaccharibacter</taxon>
    </lineage>
</organism>
<proteinExistence type="predicted"/>
<evidence type="ECO:0000313" key="2">
    <source>
        <dbReference type="Proteomes" id="UP001524547"/>
    </source>
</evidence>
<accession>A0ABT1VT01</accession>
<reference evidence="1 2" key="1">
    <citation type="submission" date="2022-06" db="EMBL/GenBank/DDBJ databases">
        <title>Rhizosaccharibacter gen. nov. sp. nov. KSS12, endophytic bacteria isolated from sugarcane.</title>
        <authorList>
            <person name="Pitiwittayakul N."/>
        </authorList>
    </citation>
    <scope>NUCLEOTIDE SEQUENCE [LARGE SCALE GENOMIC DNA]</scope>
    <source>
        <strain evidence="1 2">KSS12</strain>
    </source>
</reference>
<dbReference type="EMBL" id="JAMZEJ010000001">
    <property type="protein sequence ID" value="MCQ8239463.1"/>
    <property type="molecule type" value="Genomic_DNA"/>
</dbReference>
<sequence>MFSEALSGSLLRVLDRPDLRIVADHQDIRFDPTLDTPFRADPAGRVVLGAACTLSDRIGAFHLRHALELSMLLDAAARSGAPDVRATAPAVATVLPIVEPPARTARADTAGTVATEFAPCDLPVLAGLCAARVAALFWRLDEVAEPPAPGGWAATGSDPAAWVAVMAAPDVPSLAVLGQIWPRLRGLQGSPYRLLRAACLGDGGDEDAVPEAVRERLAACWSLIGPVEALMAGGGDNRLAVDPRTGLNHYGCSHRPRPWAISFASSTASSLSERGFGGAEAARKRLATAALRGTAAIALVEEMRRVRTGVSSHFGLDAVAGAETVLAPSGTDCELIALAVAARMGTEPRPVSNVLVAPEETGTGVPLAAAGRHFAADTARARPVRRGEAVSGFPADTIVRALALRTPDGTLRDAAEVDAECETLARAEAAAGRRVLMHRLDLSKTGLLAPGLPVLDGLHAELGDRIVTVVDACQARLDARRVRGYLRRGWMVVVTGSKFFTGPPFCGAVLLPPDAMRALRDPAALPDGLSLYGSRLDWPEGTPAARTLQATPNTGMLLRWSAALAEMQAFAAVPPAEAARRIDGFIAAVEAAVAAHPDLEAVAVPAPRRGRNGEGEAVPGWDERQLIRSILVRQPASELPPGTARRPLDMERARLVYRWLNADLSPALPADATAEEHELAALLCHIGQPAPVAHPLLPGAMAGALRVSVGARLVSGEPSHAALDPDARLRREARDAGRVLNKIGLILRHWNRIAALDPVPVFAADRAPPPRADPGLDI</sequence>
<keyword evidence="2" id="KW-1185">Reference proteome</keyword>
<dbReference type="InterPro" id="IPR015424">
    <property type="entry name" value="PyrdxlP-dep_Trfase"/>
</dbReference>
<protein>
    <submittedName>
        <fullName evidence="1">Uncharacterized protein</fullName>
    </submittedName>
</protein>
<gene>
    <name evidence="1" type="ORF">NFI88_01235</name>
</gene>
<dbReference type="Proteomes" id="UP001524547">
    <property type="component" value="Unassembled WGS sequence"/>
</dbReference>
<dbReference type="SUPFAM" id="SSF53383">
    <property type="entry name" value="PLP-dependent transferases"/>
    <property type="match status" value="1"/>
</dbReference>
<dbReference type="RefSeq" id="WP_422918200.1">
    <property type="nucleotide sequence ID" value="NZ_JAMZEJ010000001.1"/>
</dbReference>
<name>A0ABT1VT01_9PROT</name>